<accession>A0ABN5UNC6</accession>
<evidence type="ECO:0000313" key="1">
    <source>
        <dbReference type="EMBL" id="BAN55310.1"/>
    </source>
</evidence>
<evidence type="ECO:0000313" key="2">
    <source>
        <dbReference type="Proteomes" id="UP000016702"/>
    </source>
</evidence>
<reference evidence="1 2" key="1">
    <citation type="journal article" date="2014" name="Genome Announc.">
        <title>The Complete Genome Sequence of Pseudomonas putida NBRC 14164T Confirms High Intraspecies Variation.</title>
        <authorList>
            <person name="Ohji S."/>
            <person name="Yamazoe A."/>
            <person name="Hosoyama A."/>
            <person name="Tsuchikane K."/>
            <person name="Ezaki T."/>
            <person name="Fujita N."/>
        </authorList>
    </citation>
    <scope>NUCLEOTIDE SEQUENCE [LARGE SCALE GENOMIC DNA]</scope>
    <source>
        <strain evidence="1 2">NBRC 14164</strain>
    </source>
</reference>
<gene>
    <name evidence="1" type="ORF">PP4_34570</name>
</gene>
<dbReference type="EMBL" id="AP013070">
    <property type="protein sequence ID" value="BAN55310.1"/>
    <property type="molecule type" value="Genomic_DNA"/>
</dbReference>
<sequence length="54" mass="5775">MCRDGLRGGPGNLCWVCHLGAAAQPYRDTRPLLQGTMDGMGFSQNCTSSITLSE</sequence>
<keyword evidence="2" id="KW-1185">Reference proteome</keyword>
<organism evidence="1 2">
    <name type="scientific">Pseudomonas putida NBRC 14164</name>
    <dbReference type="NCBI Taxonomy" id="1211579"/>
    <lineage>
        <taxon>Bacteria</taxon>
        <taxon>Pseudomonadati</taxon>
        <taxon>Pseudomonadota</taxon>
        <taxon>Gammaproteobacteria</taxon>
        <taxon>Pseudomonadales</taxon>
        <taxon>Pseudomonadaceae</taxon>
        <taxon>Pseudomonas</taxon>
    </lineage>
</organism>
<dbReference type="Proteomes" id="UP000016702">
    <property type="component" value="Chromosome"/>
</dbReference>
<proteinExistence type="predicted"/>
<name>A0ABN5UNC6_PSEPU</name>
<protein>
    <submittedName>
        <fullName evidence="1">Uncharacterized protein</fullName>
    </submittedName>
</protein>